<keyword evidence="4 6" id="KW-0255">Endonuclease</keyword>
<protein>
    <recommendedName>
        <fullName evidence="6">Mini-ribonuclease 3</fullName>
        <shortName evidence="6">Mini-3</shortName>
        <shortName evidence="6">Mini-RNase 3</shortName>
        <ecNumber evidence="6">3.1.26.-</ecNumber>
    </recommendedName>
    <alternativeName>
        <fullName evidence="6">Mini-RNase III</fullName>
        <shortName evidence="6">Mini-III</shortName>
    </alternativeName>
</protein>
<comment type="similarity">
    <text evidence="6">Belongs to the MrnC RNase family.</text>
</comment>
<comment type="function">
    <text evidence="6">Involved in correct processing of both the 5' and 3' ends of 23S rRNA precursor. Processes 30S rRNA precursor transcript even in absence of ribonuclease 3 (Rnc); Rnc processes 30S rRNA into smaller rRNA precursors.</text>
</comment>
<dbReference type="HAMAP" id="MF_01468">
    <property type="entry name" value="RNase_Mini_III"/>
    <property type="match status" value="1"/>
</dbReference>
<evidence type="ECO:0000256" key="5">
    <source>
        <dbReference type="ARBA" id="ARBA00022801"/>
    </source>
</evidence>
<dbReference type="Pfam" id="PF00636">
    <property type="entry name" value="Ribonuclease_3"/>
    <property type="match status" value="1"/>
</dbReference>
<dbReference type="GO" id="GO:0004525">
    <property type="term" value="F:ribonuclease III activity"/>
    <property type="evidence" value="ECO:0007669"/>
    <property type="project" value="InterPro"/>
</dbReference>
<dbReference type="CDD" id="cd00593">
    <property type="entry name" value="RIBOc"/>
    <property type="match status" value="1"/>
</dbReference>
<dbReference type="EMBL" id="WVIC01000019">
    <property type="protein sequence ID" value="NCJ07001.1"/>
    <property type="molecule type" value="Genomic_DNA"/>
</dbReference>
<dbReference type="PANTHER" id="PTHR34276">
    <property type="entry name" value="MINI-RIBONUCLEASE 3"/>
    <property type="match status" value="1"/>
</dbReference>
<dbReference type="Gene3D" id="1.10.1520.10">
    <property type="entry name" value="Ribonuclease III domain"/>
    <property type="match status" value="1"/>
</dbReference>
<keyword evidence="3 6" id="KW-0540">Nuclease</keyword>
<evidence type="ECO:0000256" key="6">
    <source>
        <dbReference type="HAMAP-Rule" id="MF_01468"/>
    </source>
</evidence>
<dbReference type="SUPFAM" id="SSF69065">
    <property type="entry name" value="RNase III domain-like"/>
    <property type="match status" value="1"/>
</dbReference>
<evidence type="ECO:0000259" key="7">
    <source>
        <dbReference type="SMART" id="SM00535"/>
    </source>
</evidence>
<proteinExistence type="inferred from homology"/>
<evidence type="ECO:0000313" key="8">
    <source>
        <dbReference type="EMBL" id="NCJ07001.1"/>
    </source>
</evidence>
<reference evidence="8" key="1">
    <citation type="submission" date="2019-12" db="EMBL/GenBank/DDBJ databases">
        <title>High-Quality draft genome sequences of three cyanobacteria isolated from the limestone walls of the Old Cathedral of Coimbra.</title>
        <authorList>
            <person name="Tiago I."/>
            <person name="Soares F."/>
            <person name="Portugal A."/>
        </authorList>
    </citation>
    <scope>NUCLEOTIDE SEQUENCE [LARGE SCALE GENOMIC DNA]</scope>
    <source>
        <strain evidence="8">C</strain>
    </source>
</reference>
<keyword evidence="2 6" id="KW-0698">rRNA processing</keyword>
<keyword evidence="5 6" id="KW-0378">Hydrolase</keyword>
<organism evidence="8 9">
    <name type="scientific">Petrachloros mirabilis ULC683</name>
    <dbReference type="NCBI Taxonomy" id="2781853"/>
    <lineage>
        <taxon>Bacteria</taxon>
        <taxon>Bacillati</taxon>
        <taxon>Cyanobacteriota</taxon>
        <taxon>Cyanophyceae</taxon>
        <taxon>Synechococcales</taxon>
        <taxon>Petrachlorosaceae</taxon>
        <taxon>Petrachloros</taxon>
        <taxon>Petrachloros mirabilis</taxon>
    </lineage>
</organism>
<keyword evidence="6" id="KW-0699">rRNA-binding</keyword>
<comment type="caution">
    <text evidence="8">The sequence shown here is derived from an EMBL/GenBank/DDBJ whole genome shotgun (WGS) entry which is preliminary data.</text>
</comment>
<sequence>MTLPLPLSPGCSLPLLPVEVSRLSPSALAYLGDAVYELFIRTQCLFPPSRAANYHQQVVAYVKAETQAYLAQVLHDTLTDTEQQIFRKGRNAAGRGPKRIDLNIYQQATGLETVVGYLYLTDPERLKDLLSQIISQLSCQPVPPAAQQQKAVDVSLPSQP</sequence>
<keyword evidence="6" id="KW-0694">RNA-binding</keyword>
<comment type="subcellular location">
    <subcellularLocation>
        <location evidence="6">Cytoplasm</location>
    </subcellularLocation>
</comment>
<evidence type="ECO:0000313" key="9">
    <source>
        <dbReference type="Proteomes" id="UP000607397"/>
    </source>
</evidence>
<keyword evidence="6" id="KW-0460">Magnesium</keyword>
<keyword evidence="6" id="KW-0963">Cytoplasm</keyword>
<dbReference type="GO" id="GO:0019843">
    <property type="term" value="F:rRNA binding"/>
    <property type="evidence" value="ECO:0007669"/>
    <property type="project" value="UniProtKB-UniRule"/>
</dbReference>
<name>A0A8K1ZZW1_9CYAN</name>
<evidence type="ECO:0000256" key="2">
    <source>
        <dbReference type="ARBA" id="ARBA00022552"/>
    </source>
</evidence>
<dbReference type="EC" id="3.1.26.-" evidence="6"/>
<comment type="cofactor">
    <cofactor evidence="6">
        <name>Mg(2+)</name>
        <dbReference type="ChEBI" id="CHEBI:18420"/>
    </cofactor>
</comment>
<dbReference type="Proteomes" id="UP000607397">
    <property type="component" value="Unassembled WGS sequence"/>
</dbReference>
<evidence type="ECO:0000256" key="3">
    <source>
        <dbReference type="ARBA" id="ARBA00022722"/>
    </source>
</evidence>
<dbReference type="InterPro" id="IPR000999">
    <property type="entry name" value="RNase_III_dom"/>
</dbReference>
<keyword evidence="1 6" id="KW-0690">Ribosome biogenesis</keyword>
<evidence type="ECO:0000256" key="4">
    <source>
        <dbReference type="ARBA" id="ARBA00022759"/>
    </source>
</evidence>
<feature type="active site" evidence="6">
    <location>
        <position position="33"/>
    </location>
</feature>
<comment type="subunit">
    <text evidence="6">Homodimer.</text>
</comment>
<dbReference type="PANTHER" id="PTHR34276:SF1">
    <property type="entry name" value="MINI-RIBONUCLEASE 3"/>
    <property type="match status" value="1"/>
</dbReference>
<accession>A0A8K1ZZW1</accession>
<keyword evidence="9" id="KW-1185">Reference proteome</keyword>
<dbReference type="InterPro" id="IPR008226">
    <property type="entry name" value="Mini3_fam"/>
</dbReference>
<dbReference type="GO" id="GO:0005737">
    <property type="term" value="C:cytoplasm"/>
    <property type="evidence" value="ECO:0007669"/>
    <property type="project" value="UniProtKB-SubCell"/>
</dbReference>
<evidence type="ECO:0000256" key="1">
    <source>
        <dbReference type="ARBA" id="ARBA00022517"/>
    </source>
</evidence>
<gene>
    <name evidence="6" type="primary">mrnC</name>
    <name evidence="8" type="ORF">GS597_10870</name>
</gene>
<feature type="domain" description="RNase III" evidence="7">
    <location>
        <begin position="1"/>
        <end position="141"/>
    </location>
</feature>
<dbReference type="AlphaFoldDB" id="A0A8K1ZZW1"/>
<dbReference type="GO" id="GO:0006364">
    <property type="term" value="P:rRNA processing"/>
    <property type="evidence" value="ECO:0007669"/>
    <property type="project" value="UniProtKB-UniRule"/>
</dbReference>
<dbReference type="InterPro" id="IPR036389">
    <property type="entry name" value="RNase_III_sf"/>
</dbReference>
<dbReference type="SMART" id="SM00535">
    <property type="entry name" value="RIBOc"/>
    <property type="match status" value="1"/>
</dbReference>